<accession>A0A8D8JPE3</accession>
<sequence length="218" mass="25042">MSTLAELHQQVRVAQKLGTVVQLVQAVHVQAQDHLVEFFRGVHFETPSEQSLQIAVLELNVPILLCLHRNRWRWFGLGRTYYGGVRRSRSPQVILRAESVDHRQRQQSTDKSGSQGVLHRDSFRRIVAIGWPLSRLYKFSTCFSPTKSSRHGLLSGGLSFLPPPGFGQRRVESCLYLSRAFLLRVIKLPSKLYHRMATSFQGGKIHRDEGATRHRHRR</sequence>
<dbReference type="AlphaFoldDB" id="A0A8D8JPE3"/>
<proteinExistence type="predicted"/>
<reference evidence="1" key="1">
    <citation type="submission" date="2021-05" db="EMBL/GenBank/DDBJ databases">
        <authorList>
            <person name="Alioto T."/>
            <person name="Alioto T."/>
            <person name="Gomez Garrido J."/>
        </authorList>
    </citation>
    <scope>NUCLEOTIDE SEQUENCE</scope>
</reference>
<protein>
    <submittedName>
        <fullName evidence="1">(northern house mosquito) hypothetical protein</fullName>
    </submittedName>
</protein>
<dbReference type="EMBL" id="HBUE01292210">
    <property type="protein sequence ID" value="CAG6574601.1"/>
    <property type="molecule type" value="Transcribed_RNA"/>
</dbReference>
<name>A0A8D8JPE3_CULPI</name>
<evidence type="ECO:0000313" key="1">
    <source>
        <dbReference type="EMBL" id="CAG6574601.1"/>
    </source>
</evidence>
<dbReference type="EMBL" id="HBUE01186472">
    <property type="protein sequence ID" value="CAG6522964.1"/>
    <property type="molecule type" value="Transcribed_RNA"/>
</dbReference>
<organism evidence="1">
    <name type="scientific">Culex pipiens</name>
    <name type="common">House mosquito</name>
    <dbReference type="NCBI Taxonomy" id="7175"/>
    <lineage>
        <taxon>Eukaryota</taxon>
        <taxon>Metazoa</taxon>
        <taxon>Ecdysozoa</taxon>
        <taxon>Arthropoda</taxon>
        <taxon>Hexapoda</taxon>
        <taxon>Insecta</taxon>
        <taxon>Pterygota</taxon>
        <taxon>Neoptera</taxon>
        <taxon>Endopterygota</taxon>
        <taxon>Diptera</taxon>
        <taxon>Nematocera</taxon>
        <taxon>Culicoidea</taxon>
        <taxon>Culicidae</taxon>
        <taxon>Culicinae</taxon>
        <taxon>Culicini</taxon>
        <taxon>Culex</taxon>
        <taxon>Culex</taxon>
    </lineage>
</organism>